<evidence type="ECO:0000313" key="1">
    <source>
        <dbReference type="EMBL" id="KAJ9634538.1"/>
    </source>
</evidence>
<dbReference type="Proteomes" id="UP001172680">
    <property type="component" value="Unassembled WGS sequence"/>
</dbReference>
<protein>
    <submittedName>
        <fullName evidence="1">Uncharacterized protein</fullName>
    </submittedName>
</protein>
<accession>A0ACC2YGZ3</accession>
<gene>
    <name evidence="1" type="ORF">H2199_008995</name>
</gene>
<organism evidence="1 2">
    <name type="scientific">Coniosporium tulheliwenetii</name>
    <dbReference type="NCBI Taxonomy" id="3383036"/>
    <lineage>
        <taxon>Eukaryota</taxon>
        <taxon>Fungi</taxon>
        <taxon>Dikarya</taxon>
        <taxon>Ascomycota</taxon>
        <taxon>Pezizomycotina</taxon>
        <taxon>Dothideomycetes</taxon>
        <taxon>Dothideomycetes incertae sedis</taxon>
        <taxon>Coniosporium</taxon>
    </lineage>
</organism>
<name>A0ACC2YGZ3_9PEZI</name>
<sequence>MVPTTRSSKKQAPSKYVKQNITINAIGGVSNSDADDESDSESVEEPSKKLTSKLGTTEFRGLSVQDVLGTRRHLQWTADDKKEFNKFSAAFKIARNVKPRDIKPLLQTLGFVGHSEELDKELAQRTANALQYNLLYKLRFVGYTSTNGKPSADWPVWTERWYLDPNWDGNTDPPKSGGLLKGKDADAPSTGSKGPAHPADMQWQRPESRAPLAPISANAKLQPQAPLPYPPIMSETVTVNTMPRVDSRKAAVEAKRADLAATHDRTGTVAQAQAGAPSSASQLKIERYRNWVKASNAPLPKEDVGAVTPRLYPSLPQVREDTEAGYRNAEGEAGKGGAEKLWEVRGDELGRRSV</sequence>
<proteinExistence type="predicted"/>
<dbReference type="EMBL" id="JAPDRP010000032">
    <property type="protein sequence ID" value="KAJ9634538.1"/>
    <property type="molecule type" value="Genomic_DNA"/>
</dbReference>
<evidence type="ECO:0000313" key="2">
    <source>
        <dbReference type="Proteomes" id="UP001172680"/>
    </source>
</evidence>
<reference evidence="1" key="1">
    <citation type="submission" date="2022-10" db="EMBL/GenBank/DDBJ databases">
        <title>Culturing micro-colonial fungi from biological soil crusts in the Mojave desert and describing Neophaeococcomyces mojavensis, and introducing the new genera and species Taxawa tesnikishii.</title>
        <authorList>
            <person name="Kurbessoian T."/>
            <person name="Stajich J.E."/>
        </authorList>
    </citation>
    <scope>NUCLEOTIDE SEQUENCE</scope>
    <source>
        <strain evidence="1">JES_115</strain>
    </source>
</reference>
<keyword evidence="2" id="KW-1185">Reference proteome</keyword>
<comment type="caution">
    <text evidence="1">The sequence shown here is derived from an EMBL/GenBank/DDBJ whole genome shotgun (WGS) entry which is preliminary data.</text>
</comment>